<dbReference type="Proteomes" id="UP001629059">
    <property type="component" value="Unassembled WGS sequence"/>
</dbReference>
<protein>
    <recommendedName>
        <fullName evidence="3">Lipoprotein</fullName>
    </recommendedName>
</protein>
<accession>A0ABW8YFQ0</accession>
<sequence>MKPALLVLFLGLCLISCKDNYRQAMYHVSPYDTLDIPKGTSAECIEKSKGYFKAYGCMVSSYYRVIDAKPMDVNNDVLTDTLVIISPPSLNLDYPGFDYCGEDNRKLAVLLNVDGKRSRIGRVYDNVICNEVSRAWGGYDTFDKKADNMVLYHDAGQGCKFEYKIYTSLVQQEFYIDSIYYYSKCLGDGKPNGNEYTLTYEQRLPLQYYKRTLTDSIREVKGI</sequence>
<evidence type="ECO:0000313" key="2">
    <source>
        <dbReference type="Proteomes" id="UP001629059"/>
    </source>
</evidence>
<organism evidence="1 2">
    <name type="scientific">Flavobacterium rhizophilum</name>
    <dbReference type="NCBI Taxonomy" id="3163296"/>
    <lineage>
        <taxon>Bacteria</taxon>
        <taxon>Pseudomonadati</taxon>
        <taxon>Bacteroidota</taxon>
        <taxon>Flavobacteriia</taxon>
        <taxon>Flavobacteriales</taxon>
        <taxon>Flavobacteriaceae</taxon>
        <taxon>Flavobacterium</taxon>
    </lineage>
</organism>
<name>A0ABW8YFQ0_9FLAO</name>
<gene>
    <name evidence="1" type="ORF">ABS768_13545</name>
</gene>
<reference evidence="1 2" key="1">
    <citation type="submission" date="2024-06" db="EMBL/GenBank/DDBJ databases">
        <authorList>
            <person name="Kaempfer P."/>
            <person name="Viver T."/>
        </authorList>
    </citation>
    <scope>NUCLEOTIDE SEQUENCE [LARGE SCALE GENOMIC DNA]</scope>
    <source>
        <strain evidence="1 2">ST-75</strain>
    </source>
</reference>
<evidence type="ECO:0000313" key="1">
    <source>
        <dbReference type="EMBL" id="MFL9838532.1"/>
    </source>
</evidence>
<evidence type="ECO:0008006" key="3">
    <source>
        <dbReference type="Google" id="ProtNLM"/>
    </source>
</evidence>
<proteinExistence type="predicted"/>
<comment type="caution">
    <text evidence="1">The sequence shown here is derived from an EMBL/GenBank/DDBJ whole genome shotgun (WGS) entry which is preliminary data.</text>
</comment>
<dbReference type="EMBL" id="JBELQB010000010">
    <property type="protein sequence ID" value="MFL9838532.1"/>
    <property type="molecule type" value="Genomic_DNA"/>
</dbReference>
<keyword evidence="2" id="KW-1185">Reference proteome</keyword>
<dbReference type="RefSeq" id="WP_408075489.1">
    <property type="nucleotide sequence ID" value="NZ_JBELQB010000010.1"/>
</dbReference>